<dbReference type="AlphaFoldDB" id="A0A8D8F400"/>
<organism evidence="1">
    <name type="scientific">Culex pipiens</name>
    <name type="common">House mosquito</name>
    <dbReference type="NCBI Taxonomy" id="7175"/>
    <lineage>
        <taxon>Eukaryota</taxon>
        <taxon>Metazoa</taxon>
        <taxon>Ecdysozoa</taxon>
        <taxon>Arthropoda</taxon>
        <taxon>Hexapoda</taxon>
        <taxon>Insecta</taxon>
        <taxon>Pterygota</taxon>
        <taxon>Neoptera</taxon>
        <taxon>Endopterygota</taxon>
        <taxon>Diptera</taxon>
        <taxon>Nematocera</taxon>
        <taxon>Culicoidea</taxon>
        <taxon>Culicidae</taxon>
        <taxon>Culicinae</taxon>
        <taxon>Culicini</taxon>
        <taxon>Culex</taxon>
        <taxon>Culex</taxon>
    </lineage>
</organism>
<reference evidence="1" key="1">
    <citation type="submission" date="2021-05" db="EMBL/GenBank/DDBJ databases">
        <authorList>
            <person name="Alioto T."/>
            <person name="Alioto T."/>
            <person name="Gomez Garrido J."/>
        </authorList>
    </citation>
    <scope>NUCLEOTIDE SEQUENCE</scope>
</reference>
<protein>
    <submittedName>
        <fullName evidence="1">(northern house mosquito) hypothetical protein</fullName>
    </submittedName>
</protein>
<dbReference type="EMBL" id="HBUE01031270">
    <property type="protein sequence ID" value="CAG6456628.1"/>
    <property type="molecule type" value="Transcribed_RNA"/>
</dbReference>
<accession>A0A8D8F400</accession>
<evidence type="ECO:0000313" key="1">
    <source>
        <dbReference type="EMBL" id="CAG6456628.1"/>
    </source>
</evidence>
<proteinExistence type="predicted"/>
<sequence>MQNKTDTTEKNDHPQPRELLLMETLCQLTHLILQQSQEVNVARIVGQPTGGVHVAATVTGPTAELVSGPISGAATAISVAAIVSVAPAVASAAAHRVVREAV</sequence>
<dbReference type="EMBL" id="HBUE01031269">
    <property type="protein sequence ID" value="CAG6456627.1"/>
    <property type="molecule type" value="Transcribed_RNA"/>
</dbReference>
<name>A0A8D8F400_CULPI</name>